<dbReference type="RefSeq" id="WP_353545661.1">
    <property type="nucleotide sequence ID" value="NZ_JAGKSB010000001.1"/>
</dbReference>
<dbReference type="PANTHER" id="PTHR33619:SF3">
    <property type="entry name" value="POLYSACCHARIDE EXPORT PROTEIN GFCE-RELATED"/>
    <property type="match status" value="1"/>
</dbReference>
<dbReference type="InterPro" id="IPR003715">
    <property type="entry name" value="Poly_export_N"/>
</dbReference>
<evidence type="ECO:0000256" key="1">
    <source>
        <dbReference type="ARBA" id="ARBA00022729"/>
    </source>
</evidence>
<keyword evidence="5" id="KW-1185">Reference proteome</keyword>
<keyword evidence="1" id="KW-0732">Signal</keyword>
<proteinExistence type="predicted"/>
<dbReference type="AlphaFoldDB" id="A0A8T4H4U1"/>
<dbReference type="Pfam" id="PF02563">
    <property type="entry name" value="Poly_export"/>
    <property type="match status" value="1"/>
</dbReference>
<dbReference type="GO" id="GO:0015159">
    <property type="term" value="F:polysaccharide transmembrane transporter activity"/>
    <property type="evidence" value="ECO:0007669"/>
    <property type="project" value="InterPro"/>
</dbReference>
<dbReference type="Pfam" id="PF10531">
    <property type="entry name" value="SLBB"/>
    <property type="match status" value="1"/>
</dbReference>
<evidence type="ECO:0000259" key="3">
    <source>
        <dbReference type="Pfam" id="PF10531"/>
    </source>
</evidence>
<reference evidence="4" key="1">
    <citation type="submission" date="2021-03" db="EMBL/GenBank/DDBJ databases">
        <authorList>
            <person name="Lu T."/>
            <person name="Wang Q."/>
            <person name="Han X."/>
        </authorList>
    </citation>
    <scope>NUCLEOTIDE SEQUENCE</scope>
    <source>
        <strain evidence="4">WQ 2009</strain>
    </source>
</reference>
<dbReference type="Proteomes" id="UP000679691">
    <property type="component" value="Unassembled WGS sequence"/>
</dbReference>
<feature type="domain" description="Soluble ligand binding" evidence="3">
    <location>
        <begin position="143"/>
        <end position="195"/>
    </location>
</feature>
<dbReference type="PANTHER" id="PTHR33619">
    <property type="entry name" value="POLYSACCHARIDE EXPORT PROTEIN GFCE-RELATED"/>
    <property type="match status" value="1"/>
</dbReference>
<protein>
    <submittedName>
        <fullName evidence="4">Polysaccharide biosynthesis/export family protein</fullName>
    </submittedName>
</protein>
<name>A0A8T4H4U1_9SPHI</name>
<dbReference type="InterPro" id="IPR049712">
    <property type="entry name" value="Poly_export"/>
</dbReference>
<feature type="domain" description="Polysaccharide export protein N-terminal" evidence="2">
    <location>
        <begin position="50"/>
        <end position="139"/>
    </location>
</feature>
<gene>
    <name evidence="4" type="ORF">J5U18_01135</name>
</gene>
<dbReference type="InterPro" id="IPR019554">
    <property type="entry name" value="Soluble_ligand-bd"/>
</dbReference>
<dbReference type="EMBL" id="JAGKSB010000001">
    <property type="protein sequence ID" value="MBP3942180.1"/>
    <property type="molecule type" value="Genomic_DNA"/>
</dbReference>
<dbReference type="PROSITE" id="PS51257">
    <property type="entry name" value="PROKAR_LIPOPROTEIN"/>
    <property type="match status" value="1"/>
</dbReference>
<dbReference type="Gene3D" id="3.10.560.10">
    <property type="entry name" value="Outer membrane lipoprotein wza domain like"/>
    <property type="match status" value="1"/>
</dbReference>
<evidence type="ECO:0000313" key="5">
    <source>
        <dbReference type="Proteomes" id="UP000679691"/>
    </source>
</evidence>
<sequence>MFYINNRHYIGFFLAILLIATSCASRKDVVYFQPDETELNTVFENFRPKIQINDALVIIVSAADPKALQSFNQQAVNQQIANSTDNSFKPTYYVDEAGFIDYPILGKIKVTGLTRMELVDKMRELLNKYVVQPTVNITIANFKVTVVGEVAKPGTFSLTSDRITIMEALGMAGDLTLKAKRSNVLVVREIDGKKEMHRIDLTQEASLNSPVYYLVQNDMVYVEPNKTQVRNSGLGQNTNIIVSVAGLLITVISVLTR</sequence>
<comment type="caution">
    <text evidence="4">The sequence shown here is derived from an EMBL/GenBank/DDBJ whole genome shotgun (WGS) entry which is preliminary data.</text>
</comment>
<organism evidence="4 5">
    <name type="scientific">Rhinopithecimicrobium faecis</name>
    <dbReference type="NCBI Taxonomy" id="2820698"/>
    <lineage>
        <taxon>Bacteria</taxon>
        <taxon>Pseudomonadati</taxon>
        <taxon>Bacteroidota</taxon>
        <taxon>Sphingobacteriia</taxon>
        <taxon>Sphingobacteriales</taxon>
        <taxon>Sphingobacteriaceae</taxon>
        <taxon>Rhinopithecimicrobium</taxon>
    </lineage>
</organism>
<accession>A0A8T4H4U1</accession>
<evidence type="ECO:0000313" key="4">
    <source>
        <dbReference type="EMBL" id="MBP3942180.1"/>
    </source>
</evidence>
<evidence type="ECO:0000259" key="2">
    <source>
        <dbReference type="Pfam" id="PF02563"/>
    </source>
</evidence>